<dbReference type="Gene3D" id="3.40.800.20">
    <property type="entry name" value="Histone deacetylase domain"/>
    <property type="match status" value="1"/>
</dbReference>
<evidence type="ECO:0000259" key="2">
    <source>
        <dbReference type="Pfam" id="PF00850"/>
    </source>
</evidence>
<dbReference type="InterPro" id="IPR023696">
    <property type="entry name" value="Ureohydrolase_dom_sf"/>
</dbReference>
<dbReference type="PANTHER" id="PTHR10625:SF10">
    <property type="entry name" value="HISTONE DEACETYLASE HDAC1"/>
    <property type="match status" value="1"/>
</dbReference>
<dbReference type="InterPro" id="IPR000286">
    <property type="entry name" value="HDACs"/>
</dbReference>
<dbReference type="Pfam" id="PF00850">
    <property type="entry name" value="Hist_deacetyl"/>
    <property type="match status" value="1"/>
</dbReference>
<dbReference type="EMBL" id="AUXZ01000068">
    <property type="protein sequence ID" value="KZN51484.1"/>
    <property type="molecule type" value="Genomic_DNA"/>
</dbReference>
<sequence length="321" mass="35613">MRALIHCQFKIFKDSDMRTAIISHPLCRRHKMTAEHPECAERLDAIADRILASGLDIAVTHLMAPKAELSHYALAHNEEHVERVLNSIPEQGLVDLDGDTWLCKDSLKAIERAVGAGIMAVDEVLGGRHDAAFCSVRPPGHHAYEDQSAGFCVFNNVAIATKYAQSKGVKRIAILDIDVHHGDGTQAIVKSDPNVLFCSLFQYPFYPNTEIENTDTVVNSPLPVASDGTDLRALYTQQWQPKLRDFQPELIIISAGFDAHLEDDMGGLKFVENDYAWLTLQIAQLSKELDCLGIISYLEGGYELSSLGRSVETHVRTLAEY</sequence>
<dbReference type="SUPFAM" id="SSF52768">
    <property type="entry name" value="Arginase/deacetylase"/>
    <property type="match status" value="1"/>
</dbReference>
<name>A0A167F1P9_9GAMM</name>
<dbReference type="InterPro" id="IPR037138">
    <property type="entry name" value="His_deacetylse_dom_sf"/>
</dbReference>
<dbReference type="GO" id="GO:0040029">
    <property type="term" value="P:epigenetic regulation of gene expression"/>
    <property type="evidence" value="ECO:0007669"/>
    <property type="project" value="TreeGrafter"/>
</dbReference>
<dbReference type="PATRIC" id="fig|1365251.3.peg.1997"/>
<dbReference type="InterPro" id="IPR023801">
    <property type="entry name" value="His_deacetylse_dom"/>
</dbReference>
<proteinExistence type="inferred from homology"/>
<reference evidence="3 4" key="1">
    <citation type="submission" date="2013-07" db="EMBL/GenBank/DDBJ databases">
        <title>Comparative Genomic and Metabolomic Analysis of Twelve Strains of Pseudoalteromonas luteoviolacea.</title>
        <authorList>
            <person name="Vynne N.G."/>
            <person name="Mansson M."/>
            <person name="Gram L."/>
        </authorList>
    </citation>
    <scope>NUCLEOTIDE SEQUENCE [LARGE SCALE GENOMIC DNA]</scope>
    <source>
        <strain evidence="3 4">H33</strain>
    </source>
</reference>
<dbReference type="GO" id="GO:0004407">
    <property type="term" value="F:histone deacetylase activity"/>
    <property type="evidence" value="ECO:0007669"/>
    <property type="project" value="TreeGrafter"/>
</dbReference>
<feature type="domain" description="Histone deacetylase" evidence="2">
    <location>
        <begin position="36"/>
        <end position="318"/>
    </location>
</feature>
<dbReference type="PANTHER" id="PTHR10625">
    <property type="entry name" value="HISTONE DEACETYLASE HDAC1-RELATED"/>
    <property type="match status" value="1"/>
</dbReference>
<accession>A0A167F1P9</accession>
<organism evidence="3 4">
    <name type="scientific">Pseudoalteromonas luteoviolacea H33</name>
    <dbReference type="NCBI Taxonomy" id="1365251"/>
    <lineage>
        <taxon>Bacteria</taxon>
        <taxon>Pseudomonadati</taxon>
        <taxon>Pseudomonadota</taxon>
        <taxon>Gammaproteobacteria</taxon>
        <taxon>Alteromonadales</taxon>
        <taxon>Pseudoalteromonadaceae</taxon>
        <taxon>Pseudoalteromonas</taxon>
    </lineage>
</organism>
<comment type="caution">
    <text evidence="3">The sequence shown here is derived from an EMBL/GenBank/DDBJ whole genome shotgun (WGS) entry which is preliminary data.</text>
</comment>
<evidence type="ECO:0000313" key="4">
    <source>
        <dbReference type="Proteomes" id="UP000076503"/>
    </source>
</evidence>
<protein>
    <recommendedName>
        <fullName evidence="2">Histone deacetylase domain-containing protein</fullName>
    </recommendedName>
</protein>
<evidence type="ECO:0000256" key="1">
    <source>
        <dbReference type="ARBA" id="ARBA00005947"/>
    </source>
</evidence>
<dbReference type="AlphaFoldDB" id="A0A167F1P9"/>
<comment type="similarity">
    <text evidence="1">Belongs to the histone deacetylase family.</text>
</comment>
<dbReference type="Proteomes" id="UP000076503">
    <property type="component" value="Unassembled WGS sequence"/>
</dbReference>
<evidence type="ECO:0000313" key="3">
    <source>
        <dbReference type="EMBL" id="KZN51484.1"/>
    </source>
</evidence>
<dbReference type="PRINTS" id="PR01270">
    <property type="entry name" value="HDASUPER"/>
</dbReference>
<gene>
    <name evidence="3" type="ORF">N476_13935</name>
</gene>
<dbReference type="CDD" id="cd11599">
    <property type="entry name" value="HDAC_classII_2"/>
    <property type="match status" value="1"/>
</dbReference>